<dbReference type="Proteomes" id="UP000270094">
    <property type="component" value="Unassembled WGS sequence"/>
</dbReference>
<organism evidence="1 2">
    <name type="scientific">Strongylus vulgaris</name>
    <name type="common">Blood worm</name>
    <dbReference type="NCBI Taxonomy" id="40348"/>
    <lineage>
        <taxon>Eukaryota</taxon>
        <taxon>Metazoa</taxon>
        <taxon>Ecdysozoa</taxon>
        <taxon>Nematoda</taxon>
        <taxon>Chromadorea</taxon>
        <taxon>Rhabditida</taxon>
        <taxon>Rhabditina</taxon>
        <taxon>Rhabditomorpha</taxon>
        <taxon>Strongyloidea</taxon>
        <taxon>Strongylidae</taxon>
        <taxon>Strongylus</taxon>
    </lineage>
</organism>
<name>A0A3P7JES6_STRVU</name>
<evidence type="ECO:0000313" key="2">
    <source>
        <dbReference type="Proteomes" id="UP000270094"/>
    </source>
</evidence>
<keyword evidence="2" id="KW-1185">Reference proteome</keyword>
<proteinExistence type="predicted"/>
<reference evidence="1 2" key="1">
    <citation type="submission" date="2018-11" db="EMBL/GenBank/DDBJ databases">
        <authorList>
            <consortium name="Pathogen Informatics"/>
        </authorList>
    </citation>
    <scope>NUCLEOTIDE SEQUENCE [LARGE SCALE GENOMIC DNA]</scope>
</reference>
<accession>A0A3P7JES6</accession>
<dbReference type="OrthoDB" id="5835829at2759"/>
<dbReference type="SUPFAM" id="SSF53756">
    <property type="entry name" value="UDP-Glycosyltransferase/glycogen phosphorylase"/>
    <property type="match status" value="1"/>
</dbReference>
<sequence length="107" mass="12237">MVENRQFLEWVAAEKFDIAFSNVVSLCPIGIIHYTKIPAWIWLDSTALVDYVAYYMGVPLIPSYTPRKFSADKETKIFREVVDPNFPDLVELAKKCPLVSESPVVRV</sequence>
<dbReference type="AlphaFoldDB" id="A0A3P7JES6"/>
<evidence type="ECO:0000313" key="1">
    <source>
        <dbReference type="EMBL" id="VDM78539.1"/>
    </source>
</evidence>
<protein>
    <submittedName>
        <fullName evidence="1">Uncharacterized protein</fullName>
    </submittedName>
</protein>
<gene>
    <name evidence="1" type="ORF">SVUK_LOCUS13537</name>
</gene>
<dbReference type="EMBL" id="UYYB01102257">
    <property type="protein sequence ID" value="VDM78539.1"/>
    <property type="molecule type" value="Genomic_DNA"/>
</dbReference>